<dbReference type="GO" id="GO:0035253">
    <property type="term" value="C:ciliary rootlet"/>
    <property type="evidence" value="ECO:0007669"/>
    <property type="project" value="TreeGrafter"/>
</dbReference>
<protein>
    <submittedName>
        <fullName evidence="1">Uncharacterized protein</fullName>
    </submittedName>
</protein>
<proteinExistence type="predicted"/>
<gene>
    <name evidence="1" type="ORF">scyTo_0024646</name>
</gene>
<accession>A0A401QFP4</accession>
<dbReference type="InterPro" id="IPR033192">
    <property type="entry name" value="ODAD3"/>
</dbReference>
<dbReference type="OrthoDB" id="10255247at2759"/>
<dbReference type="EMBL" id="BFAA01052326">
    <property type="protein sequence ID" value="GCB84201.1"/>
    <property type="molecule type" value="Genomic_DNA"/>
</dbReference>
<dbReference type="PANTHER" id="PTHR46518:SF1">
    <property type="entry name" value="OUTER DYNEIN ARM-DOCKING COMPLEX SUBUNIT 3"/>
    <property type="match status" value="1"/>
</dbReference>
<evidence type="ECO:0000313" key="1">
    <source>
        <dbReference type="EMBL" id="GCB84201.1"/>
    </source>
</evidence>
<dbReference type="Proteomes" id="UP000288216">
    <property type="component" value="Unassembled WGS sequence"/>
</dbReference>
<dbReference type="AlphaFoldDB" id="A0A401QFP4"/>
<keyword evidence="2" id="KW-1185">Reference proteome</keyword>
<name>A0A401QFP4_SCYTO</name>
<dbReference type="STRING" id="75743.A0A401QFP4"/>
<comment type="caution">
    <text evidence="1">The sequence shown here is derived from an EMBL/GenBank/DDBJ whole genome shotgun (WGS) entry which is preliminary data.</text>
</comment>
<evidence type="ECO:0000313" key="2">
    <source>
        <dbReference type="Proteomes" id="UP000288216"/>
    </source>
</evidence>
<reference evidence="1 2" key="1">
    <citation type="journal article" date="2018" name="Nat. Ecol. Evol.">
        <title>Shark genomes provide insights into elasmobranch evolution and the origin of vertebrates.</title>
        <authorList>
            <person name="Hara Y"/>
            <person name="Yamaguchi K"/>
            <person name="Onimaru K"/>
            <person name="Kadota M"/>
            <person name="Koyanagi M"/>
            <person name="Keeley SD"/>
            <person name="Tatsumi K"/>
            <person name="Tanaka K"/>
            <person name="Motone F"/>
            <person name="Kageyama Y"/>
            <person name="Nozu R"/>
            <person name="Adachi N"/>
            <person name="Nishimura O"/>
            <person name="Nakagawa R"/>
            <person name="Tanegashima C"/>
            <person name="Kiyatake I"/>
            <person name="Matsumoto R"/>
            <person name="Murakumo K"/>
            <person name="Nishida K"/>
            <person name="Terakita A"/>
            <person name="Kuratani S"/>
            <person name="Sato K"/>
            <person name="Hyodo S Kuraku.S."/>
        </authorList>
    </citation>
    <scope>NUCLEOTIDE SEQUENCE [LARGE SCALE GENOMIC DNA]</scope>
</reference>
<sequence>MLAPPRVPVQEQIWDLQKKIQLLEGDRKAYYESSQWKIKKNKETIQYLRQDNRHLHKVLAGALACEYGNHRHSIIEHCDWLCFGPIGLHGGMMEGWQNSIEEIKLEDQKSLSKSLSG</sequence>
<dbReference type="PANTHER" id="PTHR46518">
    <property type="entry name" value="COILED-COIL DOMAIN-CONTAINING PROTEIN 151"/>
    <property type="match status" value="1"/>
</dbReference>
<dbReference type="GO" id="GO:0036064">
    <property type="term" value="C:ciliary basal body"/>
    <property type="evidence" value="ECO:0007669"/>
    <property type="project" value="TreeGrafter"/>
</dbReference>
<dbReference type="GO" id="GO:0003341">
    <property type="term" value="P:cilium movement"/>
    <property type="evidence" value="ECO:0007669"/>
    <property type="project" value="InterPro"/>
</dbReference>
<dbReference type="GO" id="GO:0036158">
    <property type="term" value="P:outer dynein arm assembly"/>
    <property type="evidence" value="ECO:0007669"/>
    <property type="project" value="InterPro"/>
</dbReference>
<organism evidence="1 2">
    <name type="scientific">Scyliorhinus torazame</name>
    <name type="common">Cloudy catshark</name>
    <name type="synonym">Catulus torazame</name>
    <dbReference type="NCBI Taxonomy" id="75743"/>
    <lineage>
        <taxon>Eukaryota</taxon>
        <taxon>Metazoa</taxon>
        <taxon>Chordata</taxon>
        <taxon>Craniata</taxon>
        <taxon>Vertebrata</taxon>
        <taxon>Chondrichthyes</taxon>
        <taxon>Elasmobranchii</taxon>
        <taxon>Galeomorphii</taxon>
        <taxon>Galeoidea</taxon>
        <taxon>Carcharhiniformes</taxon>
        <taxon>Scyliorhinidae</taxon>
        <taxon>Scyliorhinus</taxon>
    </lineage>
</organism>
<dbReference type="GO" id="GO:0097542">
    <property type="term" value="C:ciliary tip"/>
    <property type="evidence" value="ECO:0007669"/>
    <property type="project" value="TreeGrafter"/>
</dbReference>